<evidence type="ECO:0000256" key="1">
    <source>
        <dbReference type="SAM" id="Phobius"/>
    </source>
</evidence>
<keyword evidence="3" id="KW-1185">Reference proteome</keyword>
<protein>
    <submittedName>
        <fullName evidence="2">Transmembrane protein, putative</fullName>
    </submittedName>
</protein>
<name>Q24FL3_TETTS</name>
<feature type="transmembrane region" description="Helical" evidence="1">
    <location>
        <begin position="53"/>
        <end position="70"/>
    </location>
</feature>
<dbReference type="Proteomes" id="UP000009168">
    <property type="component" value="Unassembled WGS sequence"/>
</dbReference>
<evidence type="ECO:0000313" key="3">
    <source>
        <dbReference type="Proteomes" id="UP000009168"/>
    </source>
</evidence>
<evidence type="ECO:0000313" key="2">
    <source>
        <dbReference type="EMBL" id="EAS06569.2"/>
    </source>
</evidence>
<keyword evidence="1 2" id="KW-0812">Transmembrane</keyword>
<organism evidence="2 3">
    <name type="scientific">Tetrahymena thermophila (strain SB210)</name>
    <dbReference type="NCBI Taxonomy" id="312017"/>
    <lineage>
        <taxon>Eukaryota</taxon>
        <taxon>Sar</taxon>
        <taxon>Alveolata</taxon>
        <taxon>Ciliophora</taxon>
        <taxon>Intramacronucleata</taxon>
        <taxon>Oligohymenophorea</taxon>
        <taxon>Hymenostomatida</taxon>
        <taxon>Tetrahymenina</taxon>
        <taxon>Tetrahymenidae</taxon>
        <taxon>Tetrahymena</taxon>
    </lineage>
</organism>
<reference evidence="3" key="1">
    <citation type="journal article" date="2006" name="PLoS Biol.">
        <title>Macronuclear genome sequence of the ciliate Tetrahymena thermophila, a model eukaryote.</title>
        <authorList>
            <person name="Eisen J.A."/>
            <person name="Coyne R.S."/>
            <person name="Wu M."/>
            <person name="Wu D."/>
            <person name="Thiagarajan M."/>
            <person name="Wortman J.R."/>
            <person name="Badger J.H."/>
            <person name="Ren Q."/>
            <person name="Amedeo P."/>
            <person name="Jones K.M."/>
            <person name="Tallon L.J."/>
            <person name="Delcher A.L."/>
            <person name="Salzberg S.L."/>
            <person name="Silva J.C."/>
            <person name="Haas B.J."/>
            <person name="Majoros W.H."/>
            <person name="Farzad M."/>
            <person name="Carlton J.M."/>
            <person name="Smith R.K. Jr."/>
            <person name="Garg J."/>
            <person name="Pearlman R.E."/>
            <person name="Karrer K.M."/>
            <person name="Sun L."/>
            <person name="Manning G."/>
            <person name="Elde N.C."/>
            <person name="Turkewitz A.P."/>
            <person name="Asai D.J."/>
            <person name="Wilkes D.E."/>
            <person name="Wang Y."/>
            <person name="Cai H."/>
            <person name="Collins K."/>
            <person name="Stewart B.A."/>
            <person name="Lee S.R."/>
            <person name="Wilamowska K."/>
            <person name="Weinberg Z."/>
            <person name="Ruzzo W.L."/>
            <person name="Wloga D."/>
            <person name="Gaertig J."/>
            <person name="Frankel J."/>
            <person name="Tsao C.-C."/>
            <person name="Gorovsky M.A."/>
            <person name="Keeling P.J."/>
            <person name="Waller R.F."/>
            <person name="Patron N.J."/>
            <person name="Cherry J.M."/>
            <person name="Stover N.A."/>
            <person name="Krieger C.J."/>
            <person name="del Toro C."/>
            <person name="Ryder H.F."/>
            <person name="Williamson S.C."/>
            <person name="Barbeau R.A."/>
            <person name="Hamilton E.P."/>
            <person name="Orias E."/>
        </authorList>
    </citation>
    <scope>NUCLEOTIDE SEQUENCE [LARGE SCALE GENOMIC DNA]</scope>
    <source>
        <strain evidence="3">SB210</strain>
    </source>
</reference>
<sequence length="111" mass="13134">NHIQNQLIYINIYLQMDFFGYKSAFQVYLFQYNIIIQKKDHTKSQLKLLKMRIFNLVLLLLVVFSVVSASKSHRKLRSKSELTPCNSQFDCQQYQRCVRSNSGIKFCINGF</sequence>
<feature type="non-terminal residue" evidence="2">
    <location>
        <position position="1"/>
    </location>
</feature>
<accession>Q24FL3</accession>
<dbReference type="GeneID" id="7834365"/>
<dbReference type="HOGENOM" id="CLU_2927703_0_0_1"/>
<proteinExistence type="predicted"/>
<dbReference type="AlphaFoldDB" id="Q24FL3"/>
<dbReference type="KEGG" id="tet:TTHERM_01678230"/>
<dbReference type="EMBL" id="GG662277">
    <property type="protein sequence ID" value="EAS06569.2"/>
    <property type="molecule type" value="Genomic_DNA"/>
</dbReference>
<dbReference type="RefSeq" id="XP_001026814.2">
    <property type="nucleotide sequence ID" value="XM_001026814.2"/>
</dbReference>
<keyword evidence="1" id="KW-0472">Membrane</keyword>
<keyword evidence="1" id="KW-1133">Transmembrane helix</keyword>
<gene>
    <name evidence="2" type="ORF">TTHERM_01678230</name>
</gene>
<dbReference type="InParanoid" id="Q24FL3"/>